<dbReference type="SMART" id="SM00028">
    <property type="entry name" value="TPR"/>
    <property type="match status" value="4"/>
</dbReference>
<dbReference type="InterPro" id="IPR019734">
    <property type="entry name" value="TPR_rpt"/>
</dbReference>
<feature type="transmembrane region" description="Helical" evidence="1">
    <location>
        <begin position="39"/>
        <end position="59"/>
    </location>
</feature>
<evidence type="ECO:0000256" key="1">
    <source>
        <dbReference type="SAM" id="Phobius"/>
    </source>
</evidence>
<gene>
    <name evidence="2" type="ORF">FR932_18930</name>
</gene>
<dbReference type="RefSeq" id="WP_019440698.1">
    <property type="nucleotide sequence ID" value="NZ_ALOE01000010.1"/>
</dbReference>
<dbReference type="KEGG" id="mmaa:FR932_18930"/>
<keyword evidence="3" id="KW-1185">Reference proteome</keyword>
<dbReference type="EMBL" id="CP044399">
    <property type="protein sequence ID" value="QFI39736.1"/>
    <property type="molecule type" value="Genomic_DNA"/>
</dbReference>
<reference evidence="2 3" key="1">
    <citation type="submission" date="2019-09" db="EMBL/GenBank/DDBJ databases">
        <title>Hybrid Assembly of the complete Genome of the Deep-Sea Bacterium Moritella marina from long Nanopore and Illumina reads.</title>
        <authorList>
            <person name="Magin S."/>
            <person name="Georgoulis A."/>
            <person name="Papadimitriou K."/>
            <person name="Iliakis G."/>
            <person name="Vorgias C.E."/>
        </authorList>
    </citation>
    <scope>NUCLEOTIDE SEQUENCE [LARGE SCALE GENOMIC DNA]</scope>
    <source>
        <strain evidence="2 3">MP-1</strain>
    </source>
</reference>
<organism evidence="2 3">
    <name type="scientific">Moritella marina ATCC 15381</name>
    <dbReference type="NCBI Taxonomy" id="1202962"/>
    <lineage>
        <taxon>Bacteria</taxon>
        <taxon>Pseudomonadati</taxon>
        <taxon>Pseudomonadota</taxon>
        <taxon>Gammaproteobacteria</taxon>
        <taxon>Alteromonadales</taxon>
        <taxon>Moritellaceae</taxon>
        <taxon>Moritella</taxon>
    </lineage>
</organism>
<dbReference type="Gene3D" id="1.25.40.10">
    <property type="entry name" value="Tetratricopeptide repeat domain"/>
    <property type="match status" value="2"/>
</dbReference>
<evidence type="ECO:0000313" key="3">
    <source>
        <dbReference type="Proteomes" id="UP000327424"/>
    </source>
</evidence>
<evidence type="ECO:0000313" key="2">
    <source>
        <dbReference type="EMBL" id="QFI39736.1"/>
    </source>
</evidence>
<dbReference type="Pfam" id="PF14559">
    <property type="entry name" value="TPR_19"/>
    <property type="match status" value="1"/>
</dbReference>
<sequence length="396" mass="42942">MSVINQMLKGLDKESQQQQAAIERSGAVIVAAPKNDNKVAIALITSMVAVAALAAYLFMQKESKVEQQAVTQQQIVQARVAESAAEPELVAKPAIAKLNVDNATVTAPKVTVPVVTAPIVTAPIVTESVAAQSVAVKSIAVQPITIQAPKVQQAAVRAPAKQVSAKNTQVVREVKPIAHDIVHDITDETVTEVADSVSIKAVTRTPTQQAGLYAKQAESALLAGDKIRAKELFVKVLAFDKQHDLAREKLAAILYGEQRTQSAVKLLQEGLSISPQYTNFRLMLARIYLKNNNKPQAYYYLKPHQPAVAGHVDYYAILAGLAQNLDDLDTALVAYKKLTVHEPNRAKWWLGLGITADKAQHVDLALNAYHTAQNMGQLSASSRNYINARITQLEKQ</sequence>
<accession>A0A5J6WNK0</accession>
<dbReference type="SUPFAM" id="SSF48452">
    <property type="entry name" value="TPR-like"/>
    <property type="match status" value="1"/>
</dbReference>
<keyword evidence="1" id="KW-0812">Transmembrane</keyword>
<proteinExistence type="predicted"/>
<name>A0A5J6WNK0_MORMI</name>
<protein>
    <submittedName>
        <fullName evidence="2">Tetratricopeptide repeat protein</fullName>
    </submittedName>
</protein>
<dbReference type="InterPro" id="IPR011990">
    <property type="entry name" value="TPR-like_helical_dom_sf"/>
</dbReference>
<dbReference type="Proteomes" id="UP000327424">
    <property type="component" value="Chromosome"/>
</dbReference>
<keyword evidence="1" id="KW-0472">Membrane</keyword>
<dbReference type="AlphaFoldDB" id="A0A5J6WNK0"/>
<keyword evidence="1" id="KW-1133">Transmembrane helix</keyword>
<dbReference type="OrthoDB" id="5406098at2"/>